<dbReference type="PANTHER" id="PTHR30094">
    <property type="entry name" value="BIFUNCTIONAL GLUTATHIONYLSPERMIDINE SYNTHETASE/AMIDASE-RELATED"/>
    <property type="match status" value="1"/>
</dbReference>
<dbReference type="EMBL" id="CAJOBI010000202">
    <property type="protein sequence ID" value="CAF3804064.1"/>
    <property type="molecule type" value="Genomic_DNA"/>
</dbReference>
<dbReference type="InterPro" id="IPR051705">
    <property type="entry name" value="Gsp_Synthetase/Amidase"/>
</dbReference>
<dbReference type="EMBL" id="CAJOBF010002131">
    <property type="protein sequence ID" value="CAF4012356.1"/>
    <property type="molecule type" value="Genomic_DNA"/>
</dbReference>
<evidence type="ECO:0000313" key="7">
    <source>
        <dbReference type="Proteomes" id="UP000663866"/>
    </source>
</evidence>
<feature type="domain" description="Peptidase C51" evidence="1">
    <location>
        <begin position="55"/>
        <end position="196"/>
    </location>
</feature>
<dbReference type="SUPFAM" id="SSF54001">
    <property type="entry name" value="Cysteine proteinases"/>
    <property type="match status" value="1"/>
</dbReference>
<sequence length="286" mass="34315">MEFTKIDKYSRTQLNKFTDLGYFDEETKRRSINEKKLAPFNDIVGIASSNVIAYSNGNDTYYSNEDNYLYGIYMGLKWQCVEYARRWTFLRKSSTFESIPGANDMWNQLKYVERVIDKEKFPLKKHSNGCPNRPINESYLIYPIQKDMPYGHVAVIVDVLPNSIRIAEQNFYFNYWSNNYSREVPVTFKNDLYYIQDQYEVYGWIEIDDNQQLMPFDPLTIDKIQMKLNENLDLNSSAQKSISIDYLFLFYFFLVHIRSHLKYRFRTLTKTKKNKQFNETFYSEDF</sequence>
<dbReference type="PROSITE" id="PS50911">
    <property type="entry name" value="CHAP"/>
    <property type="match status" value="1"/>
</dbReference>
<reference evidence="5" key="1">
    <citation type="submission" date="2021-02" db="EMBL/GenBank/DDBJ databases">
        <authorList>
            <person name="Nowell W R."/>
        </authorList>
    </citation>
    <scope>NUCLEOTIDE SEQUENCE</scope>
</reference>
<name>A0A819C001_9BILA</name>
<dbReference type="InterPro" id="IPR038765">
    <property type="entry name" value="Papain-like_cys_pep_sf"/>
</dbReference>
<dbReference type="AlphaFoldDB" id="A0A819C001"/>
<evidence type="ECO:0000313" key="4">
    <source>
        <dbReference type="EMBL" id="CAF3805957.1"/>
    </source>
</evidence>
<dbReference type="InterPro" id="IPR007921">
    <property type="entry name" value="CHAP_dom"/>
</dbReference>
<protein>
    <recommendedName>
        <fullName evidence="1">Peptidase C51 domain-containing protein</fullName>
    </recommendedName>
</protein>
<dbReference type="GO" id="GO:0016874">
    <property type="term" value="F:ligase activity"/>
    <property type="evidence" value="ECO:0007669"/>
    <property type="project" value="TreeGrafter"/>
</dbReference>
<evidence type="ECO:0000313" key="3">
    <source>
        <dbReference type="EMBL" id="CAF3804064.1"/>
    </source>
</evidence>
<accession>A0A819C001</accession>
<evidence type="ECO:0000313" key="6">
    <source>
        <dbReference type="EMBL" id="CAF4012356.1"/>
    </source>
</evidence>
<evidence type="ECO:0000259" key="1">
    <source>
        <dbReference type="PROSITE" id="PS50911"/>
    </source>
</evidence>
<comment type="caution">
    <text evidence="5">The sequence shown here is derived from an EMBL/GenBank/DDBJ whole genome shotgun (WGS) entry which is preliminary data.</text>
</comment>
<dbReference type="Proteomes" id="UP000681967">
    <property type="component" value="Unassembled WGS sequence"/>
</dbReference>
<proteinExistence type="predicted"/>
<dbReference type="EMBL" id="CAJOBJ010000222">
    <property type="protein sequence ID" value="CAF3805957.1"/>
    <property type="molecule type" value="Genomic_DNA"/>
</dbReference>
<dbReference type="EMBL" id="CAJOBG010000408">
    <property type="protein sequence ID" value="CAF3810554.1"/>
    <property type="molecule type" value="Genomic_DNA"/>
</dbReference>
<dbReference type="EMBL" id="CAJOBH010000033">
    <property type="protein sequence ID" value="CAF3751489.1"/>
    <property type="molecule type" value="Genomic_DNA"/>
</dbReference>
<dbReference type="Pfam" id="PF05257">
    <property type="entry name" value="CHAP"/>
    <property type="match status" value="1"/>
</dbReference>
<dbReference type="Proteomes" id="UP000676336">
    <property type="component" value="Unassembled WGS sequence"/>
</dbReference>
<dbReference type="Proteomes" id="UP000681720">
    <property type="component" value="Unassembled WGS sequence"/>
</dbReference>
<dbReference type="PANTHER" id="PTHR30094:SF0">
    <property type="entry name" value="BIFUNCTIONAL GLUTATHIONYLSPERMIDINE SYNTHETASE_AMIDASE-RELATED"/>
    <property type="match status" value="1"/>
</dbReference>
<evidence type="ECO:0000313" key="5">
    <source>
        <dbReference type="EMBL" id="CAF3810554.1"/>
    </source>
</evidence>
<gene>
    <name evidence="2" type="ORF">BYL167_LOCUS355</name>
    <name evidence="4" type="ORF">GIL414_LOCUS1359</name>
    <name evidence="5" type="ORF">OVN521_LOCUS4420</name>
    <name evidence="3" type="ORF">SMN809_LOCUS1345</name>
    <name evidence="6" type="ORF">UXM345_LOCUS16849</name>
</gene>
<organism evidence="5 7">
    <name type="scientific">Rotaria magnacalcarata</name>
    <dbReference type="NCBI Taxonomy" id="392030"/>
    <lineage>
        <taxon>Eukaryota</taxon>
        <taxon>Metazoa</taxon>
        <taxon>Spiralia</taxon>
        <taxon>Gnathifera</taxon>
        <taxon>Rotifera</taxon>
        <taxon>Eurotatoria</taxon>
        <taxon>Bdelloidea</taxon>
        <taxon>Philodinida</taxon>
        <taxon>Philodinidae</taxon>
        <taxon>Rotaria</taxon>
    </lineage>
</organism>
<keyword evidence="7" id="KW-1185">Reference proteome</keyword>
<evidence type="ECO:0000313" key="2">
    <source>
        <dbReference type="EMBL" id="CAF3751489.1"/>
    </source>
</evidence>
<dbReference type="Proteomes" id="UP000663842">
    <property type="component" value="Unassembled WGS sequence"/>
</dbReference>
<dbReference type="Proteomes" id="UP000663866">
    <property type="component" value="Unassembled WGS sequence"/>
</dbReference>
<dbReference type="Gene3D" id="3.90.1720.10">
    <property type="entry name" value="endopeptidase domain like (from Nostoc punctiforme)"/>
    <property type="match status" value="1"/>
</dbReference>